<dbReference type="GO" id="GO:0004844">
    <property type="term" value="F:uracil DNA N-glycosylase activity"/>
    <property type="evidence" value="ECO:0007669"/>
    <property type="project" value="UniProtKB-EC"/>
</dbReference>
<dbReference type="AlphaFoldDB" id="A0A1M6FML3"/>
<dbReference type="RefSeq" id="WP_243133217.1">
    <property type="nucleotide sequence ID" value="NZ_FQZP01000018.1"/>
</dbReference>
<evidence type="ECO:0000313" key="10">
    <source>
        <dbReference type="EMBL" id="SHI98922.1"/>
    </source>
</evidence>
<evidence type="ECO:0000256" key="7">
    <source>
        <dbReference type="ARBA" id="ARBA00023204"/>
    </source>
</evidence>
<dbReference type="CDD" id="cd10027">
    <property type="entry name" value="UDG-F1-like"/>
    <property type="match status" value="1"/>
</dbReference>
<dbReference type="GO" id="GO:0097510">
    <property type="term" value="P:base-excision repair, AP site formation via deaminated base removal"/>
    <property type="evidence" value="ECO:0007669"/>
    <property type="project" value="TreeGrafter"/>
</dbReference>
<dbReference type="SMART" id="SM00987">
    <property type="entry name" value="UreE_C"/>
    <property type="match status" value="1"/>
</dbReference>
<sequence length="238" mass="27557">MSLIPENRHPAWSDFLDQKTMAMLDEIESCLGEDINPRKQDVLRFLTIDPGQVKVVILGQDPYPEPGAATGRAFEVGTLKSWHQPFRQVSLKNIVRLIYKTYNHIEDYSDIPTFSQILPEINDGRFALESPDRLFKAWERQGVLLLNVWLTSCASSPGAHRRIWHPFSKRLLNYLSGTYPDLTWFLWGKHVISYKPEIHSGTLMESRHPMMCSSAYPDDFLKSDCFRNTMKIINWKGK</sequence>
<dbReference type="PROSITE" id="PS00130">
    <property type="entry name" value="U_DNA_GLYCOSYLASE"/>
    <property type="match status" value="1"/>
</dbReference>
<dbReference type="InterPro" id="IPR036895">
    <property type="entry name" value="Uracil-DNA_glycosylase-like_sf"/>
</dbReference>
<keyword evidence="5" id="KW-0227">DNA damage</keyword>
<evidence type="ECO:0000259" key="9">
    <source>
        <dbReference type="SMART" id="SM00986"/>
    </source>
</evidence>
<dbReference type="SMART" id="SM00986">
    <property type="entry name" value="UDG"/>
    <property type="match status" value="1"/>
</dbReference>
<dbReference type="Gene3D" id="3.40.470.10">
    <property type="entry name" value="Uracil-DNA glycosylase-like domain"/>
    <property type="match status" value="1"/>
</dbReference>
<dbReference type="Pfam" id="PF03167">
    <property type="entry name" value="UDG"/>
    <property type="match status" value="1"/>
</dbReference>
<proteinExistence type="inferred from homology"/>
<keyword evidence="6" id="KW-0378">Hydrolase</keyword>
<evidence type="ECO:0000313" key="11">
    <source>
        <dbReference type="Proteomes" id="UP000324781"/>
    </source>
</evidence>
<evidence type="ECO:0000256" key="2">
    <source>
        <dbReference type="ARBA" id="ARBA00002631"/>
    </source>
</evidence>
<dbReference type="PANTHER" id="PTHR11264">
    <property type="entry name" value="URACIL-DNA GLYCOSYLASE"/>
    <property type="match status" value="1"/>
</dbReference>
<gene>
    <name evidence="10" type="ORF">SAMN05444373_101822</name>
</gene>
<feature type="active site" description="Proton acceptor" evidence="8">
    <location>
        <position position="61"/>
    </location>
</feature>
<dbReference type="EC" id="3.2.2.27" evidence="4"/>
<keyword evidence="7" id="KW-0234">DNA repair</keyword>
<keyword evidence="11" id="KW-1185">Reference proteome</keyword>
<comment type="catalytic activity">
    <reaction evidence="1">
        <text>Hydrolyzes single-stranded DNA or mismatched double-stranded DNA and polynucleotides, releasing free uracil.</text>
        <dbReference type="EC" id="3.2.2.27"/>
    </reaction>
</comment>
<dbReference type="Proteomes" id="UP000324781">
    <property type="component" value="Unassembled WGS sequence"/>
</dbReference>
<organism evidence="10 11">
    <name type="scientific">Thermoclostridium caenicola</name>
    <dbReference type="NCBI Taxonomy" id="659425"/>
    <lineage>
        <taxon>Bacteria</taxon>
        <taxon>Bacillati</taxon>
        <taxon>Bacillota</taxon>
        <taxon>Clostridia</taxon>
        <taxon>Eubacteriales</taxon>
        <taxon>Oscillospiraceae</taxon>
        <taxon>Thermoclostridium</taxon>
    </lineage>
</organism>
<dbReference type="InterPro" id="IPR018085">
    <property type="entry name" value="Ura-DNA_Glyclase_AS"/>
</dbReference>
<evidence type="ECO:0000256" key="3">
    <source>
        <dbReference type="ARBA" id="ARBA00008184"/>
    </source>
</evidence>
<evidence type="ECO:0000256" key="8">
    <source>
        <dbReference type="PROSITE-ProRule" id="PRU10072"/>
    </source>
</evidence>
<dbReference type="SUPFAM" id="SSF52141">
    <property type="entry name" value="Uracil-DNA glycosylase-like"/>
    <property type="match status" value="1"/>
</dbReference>
<dbReference type="InterPro" id="IPR002043">
    <property type="entry name" value="UDG_fam1"/>
</dbReference>
<dbReference type="PANTHER" id="PTHR11264:SF8">
    <property type="entry name" value="URACIL-DNA GLYCOSYLASE-LIKE DOMAIN-CONTAINING PROTEIN"/>
    <property type="match status" value="1"/>
</dbReference>
<comment type="similarity">
    <text evidence="3">Belongs to the uracil-DNA glycosylase (UDG) superfamily. UNG family.</text>
</comment>
<evidence type="ECO:0000256" key="1">
    <source>
        <dbReference type="ARBA" id="ARBA00001400"/>
    </source>
</evidence>
<dbReference type="InterPro" id="IPR005122">
    <property type="entry name" value="Uracil-DNA_glycosylase-like"/>
</dbReference>
<accession>A0A1M6FML3</accession>
<evidence type="ECO:0000256" key="5">
    <source>
        <dbReference type="ARBA" id="ARBA00022763"/>
    </source>
</evidence>
<feature type="domain" description="Uracil-DNA glycosylase-like" evidence="9">
    <location>
        <begin position="45"/>
        <end position="221"/>
    </location>
</feature>
<dbReference type="EMBL" id="FQZP01000018">
    <property type="protein sequence ID" value="SHI98922.1"/>
    <property type="molecule type" value="Genomic_DNA"/>
</dbReference>
<protein>
    <recommendedName>
        <fullName evidence="4">uracil-DNA glycosylase</fullName>
        <ecNumber evidence="4">3.2.2.27</ecNumber>
    </recommendedName>
</protein>
<name>A0A1M6FML3_9FIRM</name>
<reference evidence="10 11" key="1">
    <citation type="submission" date="2016-11" db="EMBL/GenBank/DDBJ databases">
        <authorList>
            <person name="Varghese N."/>
            <person name="Submissions S."/>
        </authorList>
    </citation>
    <scope>NUCLEOTIDE SEQUENCE [LARGE SCALE GENOMIC DNA]</scope>
    <source>
        <strain evidence="10 11">DSM 19027</strain>
    </source>
</reference>
<comment type="function">
    <text evidence="2">Excises uracil residues from the DNA which can arise as a result of misincorporation of dUMP residues by DNA polymerase or due to deamination of cytosine.</text>
</comment>
<evidence type="ECO:0000256" key="6">
    <source>
        <dbReference type="ARBA" id="ARBA00022801"/>
    </source>
</evidence>
<evidence type="ECO:0000256" key="4">
    <source>
        <dbReference type="ARBA" id="ARBA00012030"/>
    </source>
</evidence>